<sequence length="125" mass="13839">MSCRNISQSQSSKPSFASYRKPCSPAMMMSFNKIQKLSKDSSEFIKQIYSNLSKTTPLLAAGETDSRIPSTCLYTRNERSRVEGIRRLVPPDTAGGLTWTLSVEDLGSPSPVPPRVLRAGLSYFM</sequence>
<evidence type="ECO:0000313" key="2">
    <source>
        <dbReference type="Proteomes" id="UP000784294"/>
    </source>
</evidence>
<evidence type="ECO:0000313" key="1">
    <source>
        <dbReference type="EMBL" id="VEL13487.1"/>
    </source>
</evidence>
<keyword evidence="2" id="KW-1185">Reference proteome</keyword>
<dbReference type="AlphaFoldDB" id="A0A3S5FCM3"/>
<name>A0A3S5FCM3_9PLAT</name>
<accession>A0A3S5FCM3</accession>
<gene>
    <name evidence="1" type="ORF">PXEA_LOCUS6927</name>
</gene>
<protein>
    <submittedName>
        <fullName evidence="1">Uncharacterized protein</fullName>
    </submittedName>
</protein>
<proteinExistence type="predicted"/>
<reference evidence="1" key="1">
    <citation type="submission" date="2018-11" db="EMBL/GenBank/DDBJ databases">
        <authorList>
            <consortium name="Pathogen Informatics"/>
        </authorList>
    </citation>
    <scope>NUCLEOTIDE SEQUENCE</scope>
</reference>
<dbReference type="EMBL" id="CAAALY010017938">
    <property type="protein sequence ID" value="VEL13487.1"/>
    <property type="molecule type" value="Genomic_DNA"/>
</dbReference>
<organism evidence="1 2">
    <name type="scientific">Protopolystoma xenopodis</name>
    <dbReference type="NCBI Taxonomy" id="117903"/>
    <lineage>
        <taxon>Eukaryota</taxon>
        <taxon>Metazoa</taxon>
        <taxon>Spiralia</taxon>
        <taxon>Lophotrochozoa</taxon>
        <taxon>Platyhelminthes</taxon>
        <taxon>Monogenea</taxon>
        <taxon>Polyopisthocotylea</taxon>
        <taxon>Polystomatidea</taxon>
        <taxon>Polystomatidae</taxon>
        <taxon>Protopolystoma</taxon>
    </lineage>
</organism>
<dbReference type="Proteomes" id="UP000784294">
    <property type="component" value="Unassembled WGS sequence"/>
</dbReference>
<comment type="caution">
    <text evidence="1">The sequence shown here is derived from an EMBL/GenBank/DDBJ whole genome shotgun (WGS) entry which is preliminary data.</text>
</comment>